<dbReference type="PROSITE" id="PS51462">
    <property type="entry name" value="NUDIX"/>
    <property type="match status" value="1"/>
</dbReference>
<dbReference type="PANTHER" id="PTHR11839:SF18">
    <property type="entry name" value="NUDIX HYDROLASE DOMAIN-CONTAINING PROTEIN"/>
    <property type="match status" value="1"/>
</dbReference>
<dbReference type="CDD" id="cd03424">
    <property type="entry name" value="NUDIX_ADPRase_Nudt5_UGPPase_Nudt14"/>
    <property type="match status" value="1"/>
</dbReference>
<comment type="caution">
    <text evidence="4">The sequence shown here is derived from an EMBL/GenBank/DDBJ whole genome shotgun (WGS) entry which is preliminary data.</text>
</comment>
<dbReference type="SUPFAM" id="SSF55811">
    <property type="entry name" value="Nudix"/>
    <property type="match status" value="1"/>
</dbReference>
<evidence type="ECO:0000256" key="1">
    <source>
        <dbReference type="ARBA" id="ARBA00001946"/>
    </source>
</evidence>
<dbReference type="EMBL" id="DVOD01000001">
    <property type="protein sequence ID" value="HIU91501.1"/>
    <property type="molecule type" value="Genomic_DNA"/>
</dbReference>
<dbReference type="Gene3D" id="3.90.79.10">
    <property type="entry name" value="Nucleoside Triphosphate Pyrophosphohydrolase"/>
    <property type="match status" value="1"/>
</dbReference>
<dbReference type="PANTHER" id="PTHR11839">
    <property type="entry name" value="UDP/ADP-SUGAR PYROPHOSPHATASE"/>
    <property type="match status" value="1"/>
</dbReference>
<dbReference type="InterPro" id="IPR015797">
    <property type="entry name" value="NUDIX_hydrolase-like_dom_sf"/>
</dbReference>
<dbReference type="AlphaFoldDB" id="A0A9D1MYP0"/>
<accession>A0A9D1MYP0</accession>
<dbReference type="Proteomes" id="UP000886748">
    <property type="component" value="Unassembled WGS sequence"/>
</dbReference>
<protein>
    <submittedName>
        <fullName evidence="4">NUDIX hydrolase</fullName>
    </submittedName>
</protein>
<proteinExistence type="predicted"/>
<sequence length="178" mass="19966">MDKFTEKTLSSKTVYKGRIFDITSDEIVLSDGLKRNREIIHHPGGVVILALKDDGNILLVKQYRYAVKSVQTELPAGRLEKGEDPLLAAQRELREETGYIAKNWESLGYIFTTFGICDEKLYLFKATGLAFDKPDPDEGEILDYFELPLSDVHNLVKNGTINDAKTICALARLGLESI</sequence>
<dbReference type="FunFam" id="3.90.79.10:FF:000024">
    <property type="entry name" value="ADP-ribose pyrophosphatase"/>
    <property type="match status" value="1"/>
</dbReference>
<dbReference type="GO" id="GO:0006753">
    <property type="term" value="P:nucleoside phosphate metabolic process"/>
    <property type="evidence" value="ECO:0007669"/>
    <property type="project" value="TreeGrafter"/>
</dbReference>
<organism evidence="4 5">
    <name type="scientific">Candidatus Limenecus avicola</name>
    <dbReference type="NCBI Taxonomy" id="2840847"/>
    <lineage>
        <taxon>Bacteria</taxon>
        <taxon>Bacillati</taxon>
        <taxon>Bacillota</taxon>
        <taxon>Clostridia</taxon>
        <taxon>Eubacteriales</taxon>
        <taxon>Clostridiaceae</taxon>
        <taxon>Clostridiaceae incertae sedis</taxon>
        <taxon>Candidatus Limenecus</taxon>
    </lineage>
</organism>
<dbReference type="GO" id="GO:0016787">
    <property type="term" value="F:hydrolase activity"/>
    <property type="evidence" value="ECO:0007669"/>
    <property type="project" value="UniProtKB-KW"/>
</dbReference>
<keyword evidence="2 4" id="KW-0378">Hydrolase</keyword>
<evidence type="ECO:0000256" key="2">
    <source>
        <dbReference type="ARBA" id="ARBA00022801"/>
    </source>
</evidence>
<dbReference type="GO" id="GO:0019693">
    <property type="term" value="P:ribose phosphate metabolic process"/>
    <property type="evidence" value="ECO:0007669"/>
    <property type="project" value="TreeGrafter"/>
</dbReference>
<dbReference type="InterPro" id="IPR000086">
    <property type="entry name" value="NUDIX_hydrolase_dom"/>
</dbReference>
<dbReference type="GO" id="GO:0005829">
    <property type="term" value="C:cytosol"/>
    <property type="evidence" value="ECO:0007669"/>
    <property type="project" value="TreeGrafter"/>
</dbReference>
<name>A0A9D1MYP0_9CLOT</name>
<evidence type="ECO:0000313" key="4">
    <source>
        <dbReference type="EMBL" id="HIU91501.1"/>
    </source>
</evidence>
<evidence type="ECO:0000259" key="3">
    <source>
        <dbReference type="PROSITE" id="PS51462"/>
    </source>
</evidence>
<gene>
    <name evidence="4" type="ORF">IAD26_00045</name>
</gene>
<evidence type="ECO:0000313" key="5">
    <source>
        <dbReference type="Proteomes" id="UP000886748"/>
    </source>
</evidence>
<feature type="domain" description="Nudix hydrolase" evidence="3">
    <location>
        <begin position="40"/>
        <end position="169"/>
    </location>
</feature>
<comment type="cofactor">
    <cofactor evidence="1">
        <name>Mg(2+)</name>
        <dbReference type="ChEBI" id="CHEBI:18420"/>
    </cofactor>
</comment>
<reference evidence="4" key="1">
    <citation type="submission" date="2020-10" db="EMBL/GenBank/DDBJ databases">
        <authorList>
            <person name="Gilroy R."/>
        </authorList>
    </citation>
    <scope>NUCLEOTIDE SEQUENCE</scope>
    <source>
        <strain evidence="4">CHK154-7741</strain>
    </source>
</reference>
<dbReference type="InterPro" id="IPR020084">
    <property type="entry name" value="NUDIX_hydrolase_CS"/>
</dbReference>
<reference evidence="4" key="2">
    <citation type="journal article" date="2021" name="PeerJ">
        <title>Extensive microbial diversity within the chicken gut microbiome revealed by metagenomics and culture.</title>
        <authorList>
            <person name="Gilroy R."/>
            <person name="Ravi A."/>
            <person name="Getino M."/>
            <person name="Pursley I."/>
            <person name="Horton D.L."/>
            <person name="Alikhan N.F."/>
            <person name="Baker D."/>
            <person name="Gharbi K."/>
            <person name="Hall N."/>
            <person name="Watson M."/>
            <person name="Adriaenssens E.M."/>
            <person name="Foster-Nyarko E."/>
            <person name="Jarju S."/>
            <person name="Secka A."/>
            <person name="Antonio M."/>
            <person name="Oren A."/>
            <person name="Chaudhuri R.R."/>
            <person name="La Ragione R."/>
            <person name="Hildebrand F."/>
            <person name="Pallen M.J."/>
        </authorList>
    </citation>
    <scope>NUCLEOTIDE SEQUENCE</scope>
    <source>
        <strain evidence="4">CHK154-7741</strain>
    </source>
</reference>
<dbReference type="Pfam" id="PF00293">
    <property type="entry name" value="NUDIX"/>
    <property type="match status" value="1"/>
</dbReference>
<dbReference type="PROSITE" id="PS00893">
    <property type="entry name" value="NUDIX_BOX"/>
    <property type="match status" value="1"/>
</dbReference>